<dbReference type="KEGG" id="epa:110250526"/>
<evidence type="ECO:0000313" key="5">
    <source>
        <dbReference type="EnsemblMetazoa" id="XP_020912793.1"/>
    </source>
</evidence>
<dbReference type="OMA" id="YAFNDVH"/>
<reference evidence="5" key="1">
    <citation type="submission" date="2022-11" db="UniProtKB">
        <authorList>
            <consortium name="EnsemblMetazoa"/>
        </authorList>
    </citation>
    <scope>IDENTIFICATION</scope>
</reference>
<accession>A0A913Y0X7</accession>
<dbReference type="AlphaFoldDB" id="A0A913Y0X7"/>
<evidence type="ECO:0000256" key="2">
    <source>
        <dbReference type="ARBA" id="ARBA00019992"/>
    </source>
</evidence>
<keyword evidence="3" id="KW-0677">Repeat</keyword>
<comment type="similarity">
    <text evidence="1">Belongs to the TTC38 family.</text>
</comment>
<dbReference type="EnsemblMetazoa" id="XM_021057134.2">
    <property type="protein sequence ID" value="XP_020912793.1"/>
    <property type="gene ID" value="LOC110250526"/>
</dbReference>
<dbReference type="Proteomes" id="UP000887567">
    <property type="component" value="Unplaced"/>
</dbReference>
<dbReference type="InterPro" id="IPR033891">
    <property type="entry name" value="TTC38"/>
</dbReference>
<dbReference type="PANTHER" id="PTHR16263">
    <property type="entry name" value="TETRATRICOPEPTIDE REPEAT PROTEIN 38"/>
    <property type="match status" value="1"/>
</dbReference>
<proteinExistence type="inferred from homology"/>
<protein>
    <recommendedName>
        <fullName evidence="2">Tetratricopeptide repeat protein 38</fullName>
    </recommendedName>
</protein>
<dbReference type="OrthoDB" id="1427555at2759"/>
<dbReference type="Gene3D" id="1.25.40.10">
    <property type="entry name" value="Tetratricopeptide repeat domain"/>
    <property type="match status" value="1"/>
</dbReference>
<dbReference type="PANTHER" id="PTHR16263:SF4">
    <property type="entry name" value="TETRATRICOPEPTIDE REPEAT PROTEIN 38"/>
    <property type="match status" value="1"/>
</dbReference>
<dbReference type="GeneID" id="110250526"/>
<evidence type="ECO:0000313" key="6">
    <source>
        <dbReference type="Proteomes" id="UP000887567"/>
    </source>
</evidence>
<dbReference type="RefSeq" id="XP_020912793.1">
    <property type="nucleotide sequence ID" value="XM_021057134.2"/>
</dbReference>
<keyword evidence="4" id="KW-0802">TPR repeat</keyword>
<dbReference type="InterPro" id="IPR011990">
    <property type="entry name" value="TPR-like_helical_dom_sf"/>
</dbReference>
<evidence type="ECO:0000256" key="4">
    <source>
        <dbReference type="ARBA" id="ARBA00022803"/>
    </source>
</evidence>
<dbReference type="CDD" id="cd05804">
    <property type="entry name" value="StaR_like"/>
    <property type="match status" value="1"/>
</dbReference>
<evidence type="ECO:0000256" key="3">
    <source>
        <dbReference type="ARBA" id="ARBA00022737"/>
    </source>
</evidence>
<organism evidence="5 6">
    <name type="scientific">Exaiptasia diaphana</name>
    <name type="common">Tropical sea anemone</name>
    <name type="synonym">Aiptasia pulchella</name>
    <dbReference type="NCBI Taxonomy" id="2652724"/>
    <lineage>
        <taxon>Eukaryota</taxon>
        <taxon>Metazoa</taxon>
        <taxon>Cnidaria</taxon>
        <taxon>Anthozoa</taxon>
        <taxon>Hexacorallia</taxon>
        <taxon>Actiniaria</taxon>
        <taxon>Aiptasiidae</taxon>
        <taxon>Exaiptasia</taxon>
    </lineage>
</organism>
<evidence type="ECO:0000256" key="1">
    <source>
        <dbReference type="ARBA" id="ARBA00005857"/>
    </source>
</evidence>
<name>A0A913Y0X7_EXADI</name>
<dbReference type="SUPFAM" id="SSF48452">
    <property type="entry name" value="TPR-like"/>
    <property type="match status" value="1"/>
</dbReference>
<sequence length="467" mass="53358">MSYMHTQWRDLDAWKKEGLFFSTTSNEAVKLYDAALTQYTGWYEEPSVGGLEKTMSDLIQADPEFVMGHVMCNGLELISTTYDVDTNPKLKEGMDTLANLVAKGNINDRERMHAQAVKEWSDGNAIKACQIWEDILTNHPNDMFALKMAHDTYFYFGLQAQMRDSVASVMPRWKETTPLYCYLHGMYAFGLVETNMYQDAEKQALKGLELNPRDCWSTHAQAHVLEMMGRQDEGIGFLSKTMNDWTKGAMLACHNYWHWALYHIEKGEYDAAVDVYDSQVGQRVKSGAMLDLVDASSLLYRLQMEGVAIGNRWGELLTMWQPHAHDHITAFNDVHMLMCTLGSKREDKTQELMESLRSFVEKGSGVNRDVTQNVGLPLCEAFELVDKNQHDVAVEILKPLRYRIVQIGGSNAQRDLFNLFFINTAMTSSRKDHHRLARRLLSERKALKENAPMTDRLIARAMASHVE</sequence>
<keyword evidence="6" id="KW-1185">Reference proteome</keyword>